<evidence type="ECO:0000259" key="3">
    <source>
        <dbReference type="PROSITE" id="PS50110"/>
    </source>
</evidence>
<keyword evidence="5" id="KW-1185">Reference proteome</keyword>
<comment type="caution">
    <text evidence="4">The sequence shown here is derived from an EMBL/GenBank/DDBJ whole genome shotgun (WGS) entry which is preliminary data.</text>
</comment>
<dbReference type="InterPro" id="IPR011006">
    <property type="entry name" value="CheY-like_superfamily"/>
</dbReference>
<gene>
    <name evidence="4" type="ORF">BSZ37_16220</name>
</gene>
<dbReference type="PANTHER" id="PTHR43156">
    <property type="entry name" value="STAGE II SPORULATION PROTEIN E-RELATED"/>
    <property type="match status" value="1"/>
</dbReference>
<dbReference type="RefSeq" id="WP_095511547.1">
    <property type="nucleotide sequence ID" value="NZ_MQWD01000001.1"/>
</dbReference>
<dbReference type="SUPFAM" id="SSF52172">
    <property type="entry name" value="CheY-like"/>
    <property type="match status" value="1"/>
</dbReference>
<dbReference type="Gene3D" id="3.40.50.2300">
    <property type="match status" value="1"/>
</dbReference>
<dbReference type="CDD" id="cd17574">
    <property type="entry name" value="REC_OmpR"/>
    <property type="match status" value="1"/>
</dbReference>
<dbReference type="InterPro" id="IPR001789">
    <property type="entry name" value="Sig_transdc_resp-reg_receiver"/>
</dbReference>
<reference evidence="4 5" key="1">
    <citation type="submission" date="2016-11" db="EMBL/GenBank/DDBJ databases">
        <title>Study of marine rhodopsin-containing bacteria.</title>
        <authorList>
            <person name="Yoshizawa S."/>
            <person name="Kumagai Y."/>
            <person name="Kogure K."/>
        </authorList>
    </citation>
    <scope>NUCLEOTIDE SEQUENCE [LARGE SCALE GENOMIC DNA]</scope>
    <source>
        <strain evidence="4 5">SAORIC-28</strain>
    </source>
</reference>
<dbReference type="SMART" id="SM00331">
    <property type="entry name" value="PP2C_SIG"/>
    <property type="match status" value="1"/>
</dbReference>
<feature type="domain" description="Response regulatory" evidence="3">
    <location>
        <begin position="6"/>
        <end position="121"/>
    </location>
</feature>
<dbReference type="PANTHER" id="PTHR43156:SF2">
    <property type="entry name" value="STAGE II SPORULATION PROTEIN E"/>
    <property type="match status" value="1"/>
</dbReference>
<accession>A0A271J4J3</accession>
<name>A0A271J4J3_9BACT</name>
<dbReference type="AlphaFoldDB" id="A0A271J4J3"/>
<evidence type="ECO:0000256" key="1">
    <source>
        <dbReference type="ARBA" id="ARBA00022801"/>
    </source>
</evidence>
<proteinExistence type="predicted"/>
<evidence type="ECO:0000256" key="2">
    <source>
        <dbReference type="PROSITE-ProRule" id="PRU00169"/>
    </source>
</evidence>
<dbReference type="Proteomes" id="UP000216339">
    <property type="component" value="Unassembled WGS sequence"/>
</dbReference>
<evidence type="ECO:0000313" key="4">
    <source>
        <dbReference type="EMBL" id="PAP77875.1"/>
    </source>
</evidence>
<dbReference type="Pfam" id="PF00072">
    <property type="entry name" value="Response_reg"/>
    <property type="match status" value="1"/>
</dbReference>
<keyword evidence="1" id="KW-0378">Hydrolase</keyword>
<protein>
    <recommendedName>
        <fullName evidence="3">Response regulatory domain-containing protein</fullName>
    </recommendedName>
</protein>
<dbReference type="SMART" id="SM00448">
    <property type="entry name" value="REC"/>
    <property type="match status" value="1"/>
</dbReference>
<dbReference type="EMBL" id="MQWD01000001">
    <property type="protein sequence ID" value="PAP77875.1"/>
    <property type="molecule type" value="Genomic_DNA"/>
</dbReference>
<feature type="modified residue" description="4-aspartylphosphate" evidence="2">
    <location>
        <position position="54"/>
    </location>
</feature>
<dbReference type="InterPro" id="IPR036457">
    <property type="entry name" value="PPM-type-like_dom_sf"/>
</dbReference>
<dbReference type="GO" id="GO:0000160">
    <property type="term" value="P:phosphorelay signal transduction system"/>
    <property type="evidence" value="ECO:0007669"/>
    <property type="project" value="InterPro"/>
</dbReference>
<dbReference type="PROSITE" id="PS50110">
    <property type="entry name" value="RESPONSE_REGULATORY"/>
    <property type="match status" value="1"/>
</dbReference>
<dbReference type="GO" id="GO:0016791">
    <property type="term" value="F:phosphatase activity"/>
    <property type="evidence" value="ECO:0007669"/>
    <property type="project" value="TreeGrafter"/>
</dbReference>
<dbReference type="OrthoDB" id="9763484at2"/>
<dbReference type="Pfam" id="PF07228">
    <property type="entry name" value="SpoIIE"/>
    <property type="match status" value="1"/>
</dbReference>
<evidence type="ECO:0000313" key="5">
    <source>
        <dbReference type="Proteomes" id="UP000216339"/>
    </source>
</evidence>
<organism evidence="4 5">
    <name type="scientific">Rubrivirga marina</name>
    <dbReference type="NCBI Taxonomy" id="1196024"/>
    <lineage>
        <taxon>Bacteria</taxon>
        <taxon>Pseudomonadati</taxon>
        <taxon>Rhodothermota</taxon>
        <taxon>Rhodothermia</taxon>
        <taxon>Rhodothermales</taxon>
        <taxon>Rubricoccaceae</taxon>
        <taxon>Rubrivirga</taxon>
    </lineage>
</organism>
<sequence>MSARPHVLVVEDNKTLRRLLEYRLGKVFDVSVAENGERALQAVEVRTPDIIVSDIMMPVMDGFALLAALRADPATQAIPFIFLTAKSDDLSRQKGLKKGVDDYLTKPFDVDRLITRIGQIVQRSQVYQTKLNAKIGRDFSDRLLPKEMPDEPGYRTVFFSRPKEDGGGDLFDWTRAQDGSYLFTVGDIMGKGLQAKFYAFSFLSYIRSTVHAMLRHTLSPATLMTRVNEMLIQDAVLEETFASLLIMRWEPDKNRIIYANAGHCRPILVTPDGPGLVEYSDLILGLDPNTTYEDRQLELPPDSALLCYTDGLNEQVTKSGAMFGEAGVALGAQAARTTDQPVHSLLSWLLRRSEEPQFGDDVLVFWLQRLPNAEARAA</sequence>
<dbReference type="Gene3D" id="3.60.40.10">
    <property type="entry name" value="PPM-type phosphatase domain"/>
    <property type="match status" value="1"/>
</dbReference>
<dbReference type="InterPro" id="IPR001932">
    <property type="entry name" value="PPM-type_phosphatase-like_dom"/>
</dbReference>
<dbReference type="InterPro" id="IPR052016">
    <property type="entry name" value="Bact_Sigma-Reg"/>
</dbReference>
<dbReference type="SUPFAM" id="SSF81606">
    <property type="entry name" value="PP2C-like"/>
    <property type="match status" value="1"/>
</dbReference>
<keyword evidence="2" id="KW-0597">Phosphoprotein</keyword>